<dbReference type="Pfam" id="PF00441">
    <property type="entry name" value="Acyl-CoA_dh_1"/>
    <property type="match status" value="1"/>
</dbReference>
<organism evidence="10 11">
    <name type="scientific">Paenibacillus xerothermodurans</name>
    <dbReference type="NCBI Taxonomy" id="1977292"/>
    <lineage>
        <taxon>Bacteria</taxon>
        <taxon>Bacillati</taxon>
        <taxon>Bacillota</taxon>
        <taxon>Bacilli</taxon>
        <taxon>Bacillales</taxon>
        <taxon>Paenibacillaceae</taxon>
        <taxon>Paenibacillus</taxon>
    </lineage>
</organism>
<gene>
    <name evidence="10" type="ORF">CBW46_010475</name>
</gene>
<dbReference type="Pfam" id="PF02771">
    <property type="entry name" value="Acyl-CoA_dh_N"/>
    <property type="match status" value="1"/>
</dbReference>
<evidence type="ECO:0000256" key="2">
    <source>
        <dbReference type="ARBA" id="ARBA00009347"/>
    </source>
</evidence>
<keyword evidence="4 6" id="KW-0274">FAD</keyword>
<evidence type="ECO:0000259" key="7">
    <source>
        <dbReference type="Pfam" id="PF00441"/>
    </source>
</evidence>
<comment type="similarity">
    <text evidence="2 6">Belongs to the acyl-CoA dehydrogenase family.</text>
</comment>
<feature type="domain" description="Acyl-CoA dehydrogenase/oxidase C-terminal" evidence="7">
    <location>
        <begin position="228"/>
        <end position="373"/>
    </location>
</feature>
<dbReference type="Pfam" id="PF02770">
    <property type="entry name" value="Acyl-CoA_dh_M"/>
    <property type="match status" value="1"/>
</dbReference>
<dbReference type="Proteomes" id="UP000214746">
    <property type="component" value="Unassembled WGS sequence"/>
</dbReference>
<dbReference type="GO" id="GO:0033539">
    <property type="term" value="P:fatty acid beta-oxidation using acyl-CoA dehydrogenase"/>
    <property type="evidence" value="ECO:0007669"/>
    <property type="project" value="TreeGrafter"/>
</dbReference>
<sequence>MGYELSNEQLEWQTIARDFASRRLKPARHWLEGDEFWANARMLSEQGFLGVTLPEEYGGMNLDLFSAVLMIEELCRVCPTSGRMVYHTGPGITNFINHLGTAEQKAKYLPKITAGKYYVALGMSEPEAGSAATDLKTTAVEHGDRYKLNGSKIFVSEGHLADAFVVYARFGTTGKPSDIGAILVERDTPGFSVGVPEENMSGEYQTALYFDDAIVPKENVLVKENAFKALMGVYNGVRLGYAAQTLGITQAAFDRTCQYVQERKQFGKQICEFQGVQWMIADMYLQLEAARTLLYKAAADAAADSKADKTSVSIAKVYVAEAAKKITDDCLQLHGGYGFSREYPLEWYYRCVRAASIAGGTIQVHKTMLASTVLGKKFDQRR</sequence>
<dbReference type="InterPro" id="IPR006091">
    <property type="entry name" value="Acyl-CoA_Oxase/DH_mid-dom"/>
</dbReference>
<feature type="domain" description="Acyl-CoA dehydrogenase/oxidase N-terminal" evidence="9">
    <location>
        <begin position="7"/>
        <end position="116"/>
    </location>
</feature>
<dbReference type="AlphaFoldDB" id="A0A2W1NQB2"/>
<evidence type="ECO:0000313" key="11">
    <source>
        <dbReference type="Proteomes" id="UP000214746"/>
    </source>
</evidence>
<accession>A0A2W1NQB2</accession>
<comment type="caution">
    <text evidence="10">The sequence shown here is derived from an EMBL/GenBank/DDBJ whole genome shotgun (WGS) entry which is preliminary data.</text>
</comment>
<evidence type="ECO:0000256" key="3">
    <source>
        <dbReference type="ARBA" id="ARBA00022630"/>
    </source>
</evidence>
<protein>
    <submittedName>
        <fullName evidence="10">Acyl-CoA dehydrogenase</fullName>
    </submittedName>
</protein>
<evidence type="ECO:0000256" key="5">
    <source>
        <dbReference type="ARBA" id="ARBA00023002"/>
    </source>
</evidence>
<dbReference type="InterPro" id="IPR013786">
    <property type="entry name" value="AcylCoA_DH/ox_N"/>
</dbReference>
<dbReference type="FunFam" id="1.20.140.10:FF:000001">
    <property type="entry name" value="Acyl-CoA dehydrogenase"/>
    <property type="match status" value="1"/>
</dbReference>
<evidence type="ECO:0000256" key="1">
    <source>
        <dbReference type="ARBA" id="ARBA00001974"/>
    </source>
</evidence>
<dbReference type="InterPro" id="IPR009075">
    <property type="entry name" value="AcylCo_DH/oxidase_C"/>
</dbReference>
<evidence type="ECO:0000313" key="10">
    <source>
        <dbReference type="EMBL" id="PZE21093.1"/>
    </source>
</evidence>
<dbReference type="PANTHER" id="PTHR43884:SF12">
    <property type="entry name" value="ISOVALERYL-COA DEHYDROGENASE, MITOCHONDRIAL-RELATED"/>
    <property type="match status" value="1"/>
</dbReference>
<keyword evidence="11" id="KW-1185">Reference proteome</keyword>
<dbReference type="SUPFAM" id="SSF56645">
    <property type="entry name" value="Acyl-CoA dehydrogenase NM domain-like"/>
    <property type="match status" value="1"/>
</dbReference>
<keyword evidence="3 6" id="KW-0285">Flavoprotein</keyword>
<dbReference type="InterPro" id="IPR037069">
    <property type="entry name" value="AcylCoA_DH/ox_N_sf"/>
</dbReference>
<feature type="domain" description="Acyl-CoA oxidase/dehydrogenase middle" evidence="8">
    <location>
        <begin position="120"/>
        <end position="212"/>
    </location>
</feature>
<comment type="cofactor">
    <cofactor evidence="1 6">
        <name>FAD</name>
        <dbReference type="ChEBI" id="CHEBI:57692"/>
    </cofactor>
</comment>
<dbReference type="Gene3D" id="2.40.110.10">
    <property type="entry name" value="Butyryl-CoA Dehydrogenase, subunit A, domain 2"/>
    <property type="match status" value="1"/>
</dbReference>
<dbReference type="InterPro" id="IPR009100">
    <property type="entry name" value="AcylCoA_DH/oxidase_NM_dom_sf"/>
</dbReference>
<evidence type="ECO:0000256" key="4">
    <source>
        <dbReference type="ARBA" id="ARBA00022827"/>
    </source>
</evidence>
<evidence type="ECO:0000259" key="9">
    <source>
        <dbReference type="Pfam" id="PF02771"/>
    </source>
</evidence>
<dbReference type="GO" id="GO:0050660">
    <property type="term" value="F:flavin adenine dinucleotide binding"/>
    <property type="evidence" value="ECO:0007669"/>
    <property type="project" value="InterPro"/>
</dbReference>
<keyword evidence="5 6" id="KW-0560">Oxidoreductase</keyword>
<evidence type="ECO:0000259" key="8">
    <source>
        <dbReference type="Pfam" id="PF02770"/>
    </source>
</evidence>
<evidence type="ECO:0000256" key="6">
    <source>
        <dbReference type="RuleBase" id="RU362125"/>
    </source>
</evidence>
<dbReference type="OrthoDB" id="9802447at2"/>
<name>A0A2W1NQB2_PAEXE</name>
<dbReference type="Gene3D" id="1.10.540.10">
    <property type="entry name" value="Acyl-CoA dehydrogenase/oxidase, N-terminal domain"/>
    <property type="match status" value="1"/>
</dbReference>
<dbReference type="PANTHER" id="PTHR43884">
    <property type="entry name" value="ACYL-COA DEHYDROGENASE"/>
    <property type="match status" value="1"/>
</dbReference>
<dbReference type="EMBL" id="NHRJ02000004">
    <property type="protein sequence ID" value="PZE21093.1"/>
    <property type="molecule type" value="Genomic_DNA"/>
</dbReference>
<dbReference type="Gene3D" id="1.20.140.10">
    <property type="entry name" value="Butyryl-CoA Dehydrogenase, subunit A, domain 3"/>
    <property type="match status" value="1"/>
</dbReference>
<reference evidence="10" key="1">
    <citation type="submission" date="2018-06" db="EMBL/GenBank/DDBJ databases">
        <title>Paenibacillus xerothermodurans sp. nov. an extremely dry heat resistant spore forming bacterium isolated from the soil of Cape Canaveral, Florida.</title>
        <authorList>
            <person name="Seuylemezian A."/>
            <person name="Kaur N."/>
            <person name="Patil P."/>
            <person name="Patil P."/>
            <person name="Mayilraj S."/>
            <person name="Vaishampayan P."/>
        </authorList>
    </citation>
    <scope>NUCLEOTIDE SEQUENCE [LARGE SCALE GENOMIC DNA]</scope>
    <source>
        <strain evidence="10">ATCC 27380</strain>
    </source>
</reference>
<dbReference type="SUPFAM" id="SSF47203">
    <property type="entry name" value="Acyl-CoA dehydrogenase C-terminal domain-like"/>
    <property type="match status" value="1"/>
</dbReference>
<proteinExistence type="inferred from homology"/>
<dbReference type="PIRSF" id="PIRSF016578">
    <property type="entry name" value="HsaA"/>
    <property type="match status" value="1"/>
</dbReference>
<dbReference type="InterPro" id="IPR036250">
    <property type="entry name" value="AcylCo_DH-like_C"/>
</dbReference>
<dbReference type="InterPro" id="IPR046373">
    <property type="entry name" value="Acyl-CoA_Oxase/DH_mid-dom_sf"/>
</dbReference>
<dbReference type="GO" id="GO:0046359">
    <property type="term" value="P:butyrate catabolic process"/>
    <property type="evidence" value="ECO:0007669"/>
    <property type="project" value="TreeGrafter"/>
</dbReference>
<dbReference type="RefSeq" id="WP_089199949.1">
    <property type="nucleotide sequence ID" value="NZ_NHRJ02000004.1"/>
</dbReference>
<dbReference type="GO" id="GO:0003995">
    <property type="term" value="F:acyl-CoA dehydrogenase activity"/>
    <property type="evidence" value="ECO:0007669"/>
    <property type="project" value="TreeGrafter"/>
</dbReference>